<feature type="region of interest" description="Disordered" evidence="1">
    <location>
        <begin position="115"/>
        <end position="283"/>
    </location>
</feature>
<dbReference type="CDD" id="cd19817">
    <property type="entry name" value="Bbox1_ANCHR-like"/>
    <property type="match status" value="1"/>
</dbReference>
<gene>
    <name evidence="2" type="ORF">Slin15195_G081900</name>
</gene>
<dbReference type="EMBL" id="CP099423">
    <property type="protein sequence ID" value="USW54871.1"/>
    <property type="molecule type" value="Genomic_DNA"/>
</dbReference>
<feature type="compositionally biased region" description="Acidic residues" evidence="1">
    <location>
        <begin position="164"/>
        <end position="184"/>
    </location>
</feature>
<sequence length="357" mass="38627">MPNKDDDLLARLNALKPSSIKLDPADPVIDVQTSSPQTVEDKLAERLKTLRSSGKPEPVKTSQPVKKTASSTVASTIERAQDEVVVERDPIRHWQQQDGDEQSIEDLLAELEADGQWRLDPEEPKNVQALLKEARDALPKDDAEAGGKDVGTNEKSHPDHAEAQPDDESAEKNEDEQDEADADDYISRVLAELDIEEKYGGGDKAEEPEPGATPPKTSATSNNLDLPSTPSQLKSLPTTSNPEPPSYEDSELEARFSQLGVSSLGLPSTPTSQPSSKPKVVASLKPKAKTNLPTYTDEDIDSWCCICNEDGELRCLGCDGDLYCQSCWADGHGEGPGKEKGHRAVQSSRKGPRAAVA</sequence>
<evidence type="ECO:0000256" key="1">
    <source>
        <dbReference type="SAM" id="MobiDB-lite"/>
    </source>
</evidence>
<feature type="compositionally biased region" description="Basic and acidic residues" evidence="1">
    <location>
        <begin position="132"/>
        <end position="163"/>
    </location>
</feature>
<evidence type="ECO:0000313" key="3">
    <source>
        <dbReference type="Proteomes" id="UP001056384"/>
    </source>
</evidence>
<evidence type="ECO:0000313" key="2">
    <source>
        <dbReference type="EMBL" id="USW54871.1"/>
    </source>
</evidence>
<dbReference type="InterPro" id="IPR044553">
    <property type="entry name" value="Bbox1_ANCHR"/>
</dbReference>
<feature type="compositionally biased region" description="Polar residues" evidence="1">
    <location>
        <begin position="215"/>
        <end position="241"/>
    </location>
</feature>
<reference evidence="2" key="1">
    <citation type="submission" date="2022-06" db="EMBL/GenBank/DDBJ databases">
        <title>Complete genome sequences of two strains of the flax pathogen Septoria linicola.</title>
        <authorList>
            <person name="Lapalu N."/>
            <person name="Simon A."/>
            <person name="Demenou B."/>
            <person name="Paumier D."/>
            <person name="Guillot M.-P."/>
            <person name="Gout L."/>
            <person name="Valade R."/>
        </authorList>
    </citation>
    <scope>NUCLEOTIDE SEQUENCE</scope>
    <source>
        <strain evidence="2">SE15195</strain>
    </source>
</reference>
<dbReference type="Pfam" id="PF22586">
    <property type="entry name" value="ANCHR-like_BBOX"/>
    <property type="match status" value="1"/>
</dbReference>
<feature type="region of interest" description="Disordered" evidence="1">
    <location>
        <begin position="333"/>
        <end position="357"/>
    </location>
</feature>
<feature type="compositionally biased region" description="Basic and acidic residues" evidence="1">
    <location>
        <begin position="39"/>
        <end position="48"/>
    </location>
</feature>
<accession>A0A9Q9EKJ4</accession>
<feature type="compositionally biased region" description="Polar residues" evidence="1">
    <location>
        <begin position="60"/>
        <end position="75"/>
    </location>
</feature>
<dbReference type="PANTHER" id="PTHR46603:SF1">
    <property type="entry name" value="ABSCISSION_NOCUT CHECKPOINT REGULATOR"/>
    <property type="match status" value="1"/>
</dbReference>
<keyword evidence="3" id="KW-1185">Reference proteome</keyword>
<feature type="compositionally biased region" description="Low complexity" evidence="1">
    <location>
        <begin position="262"/>
        <end position="279"/>
    </location>
</feature>
<dbReference type="AlphaFoldDB" id="A0A9Q9EKJ4"/>
<dbReference type="PANTHER" id="PTHR46603">
    <property type="entry name" value="ABSCISSION/NOCUT CHECKPOINT REGULATOR"/>
    <property type="match status" value="1"/>
</dbReference>
<dbReference type="SUPFAM" id="SSF57845">
    <property type="entry name" value="B-box zinc-binding domain"/>
    <property type="match status" value="1"/>
</dbReference>
<feature type="compositionally biased region" description="Basic and acidic residues" evidence="1">
    <location>
        <begin position="196"/>
        <end position="207"/>
    </location>
</feature>
<protein>
    <submittedName>
        <fullName evidence="2">ANCHR, B-box-type 1 zinc finger domain-containing protein</fullName>
    </submittedName>
</protein>
<dbReference type="Proteomes" id="UP001056384">
    <property type="component" value="Chromosome 6"/>
</dbReference>
<proteinExistence type="predicted"/>
<feature type="region of interest" description="Disordered" evidence="1">
    <location>
        <begin position="20"/>
        <end position="76"/>
    </location>
</feature>
<name>A0A9Q9EKJ4_9PEZI</name>
<feature type="compositionally biased region" description="Basic and acidic residues" evidence="1">
    <location>
        <begin position="115"/>
        <end position="125"/>
    </location>
</feature>
<organism evidence="2 3">
    <name type="scientific">Septoria linicola</name>
    <dbReference type="NCBI Taxonomy" id="215465"/>
    <lineage>
        <taxon>Eukaryota</taxon>
        <taxon>Fungi</taxon>
        <taxon>Dikarya</taxon>
        <taxon>Ascomycota</taxon>
        <taxon>Pezizomycotina</taxon>
        <taxon>Dothideomycetes</taxon>
        <taxon>Dothideomycetidae</taxon>
        <taxon>Mycosphaerellales</taxon>
        <taxon>Mycosphaerellaceae</taxon>
        <taxon>Septoria</taxon>
    </lineage>
</organism>